<accession>A0A2W2BT78</accession>
<dbReference type="AlphaFoldDB" id="A0A2W2BT78"/>
<gene>
    <name evidence="1" type="ORF">DN068_19905</name>
</gene>
<proteinExistence type="predicted"/>
<comment type="caution">
    <text evidence="1">The sequence shown here is derived from an EMBL/GenBank/DDBJ whole genome shotgun (WGS) entry which is preliminary data.</text>
</comment>
<dbReference type="Proteomes" id="UP000248745">
    <property type="component" value="Unassembled WGS sequence"/>
</dbReference>
<name>A0A2W2BT78_9BACT</name>
<organism evidence="1 2">
    <name type="scientific">Taibaiella soli</name>
    <dbReference type="NCBI Taxonomy" id="1649169"/>
    <lineage>
        <taxon>Bacteria</taxon>
        <taxon>Pseudomonadati</taxon>
        <taxon>Bacteroidota</taxon>
        <taxon>Chitinophagia</taxon>
        <taxon>Chitinophagales</taxon>
        <taxon>Chitinophagaceae</taxon>
        <taxon>Taibaiella</taxon>
    </lineage>
</organism>
<protein>
    <recommendedName>
        <fullName evidence="3">DUF481 domain-containing protein</fullName>
    </recommendedName>
</protein>
<dbReference type="Pfam" id="PF04338">
    <property type="entry name" value="DUF481"/>
    <property type="match status" value="1"/>
</dbReference>
<reference evidence="1 2" key="1">
    <citation type="submission" date="2018-06" db="EMBL/GenBank/DDBJ databases">
        <title>Mucibacter soli gen. nov., sp. nov., a new member of the family Chitinophagaceae producing mucin.</title>
        <authorList>
            <person name="Kim M.-K."/>
            <person name="Park S."/>
            <person name="Kim T.-S."/>
            <person name="Joung Y."/>
            <person name="Han J.-H."/>
            <person name="Kim S.B."/>
        </authorList>
    </citation>
    <scope>NUCLEOTIDE SEQUENCE [LARGE SCALE GENOMIC DNA]</scope>
    <source>
        <strain evidence="1 2">R1-15</strain>
    </source>
</reference>
<dbReference type="RefSeq" id="WP_111000707.1">
    <property type="nucleotide sequence ID" value="NZ_QKTW01000027.1"/>
</dbReference>
<evidence type="ECO:0000313" key="2">
    <source>
        <dbReference type="Proteomes" id="UP000248745"/>
    </source>
</evidence>
<dbReference type="OrthoDB" id="666658at2"/>
<dbReference type="EMBL" id="QKTW01000027">
    <property type="protein sequence ID" value="PZF70973.1"/>
    <property type="molecule type" value="Genomic_DNA"/>
</dbReference>
<keyword evidence="2" id="KW-1185">Reference proteome</keyword>
<evidence type="ECO:0008006" key="3">
    <source>
        <dbReference type="Google" id="ProtNLM"/>
    </source>
</evidence>
<sequence>MKKLLIFFLVILLFSKVSAQTLIRDTLFFKNGTMVIGKMKTVKLGLVKFDIDNIILASIQLRNIRTMTAVTKIFRVETIRHDVYYGNIYPSRKEGEVIVVSGGDSIAVAVVEISVLYAYRDAFMQRFSGNLSLGFNYTKSSSVGNVNYDNKLFYTARKQELGFAFAGNYSITDTLFNRDREDWSLKFNHYFSPVWFGTILGAYQRNLELSMLRRIQEGLGAGEKFLTKKSLYAWYRGGMVLNQETNTDNETSGTLAEVFMQFEFNFFRFIKPKISLTIAQTVYYNLSELGRFRNDGTVTLSYEAIKDLKFTLNFYNNYDSKPPVEGSQTFDYGATYGITYKF</sequence>
<evidence type="ECO:0000313" key="1">
    <source>
        <dbReference type="EMBL" id="PZF70973.1"/>
    </source>
</evidence>
<dbReference type="InterPro" id="IPR007433">
    <property type="entry name" value="DUF481"/>
</dbReference>